<dbReference type="PROSITE" id="PS50238">
    <property type="entry name" value="RHOGAP"/>
    <property type="match status" value="1"/>
</dbReference>
<dbReference type="InterPro" id="IPR010916">
    <property type="entry name" value="TonB_box_CS"/>
</dbReference>
<evidence type="ECO:0000259" key="4">
    <source>
        <dbReference type="PROSITE" id="PS50238"/>
    </source>
</evidence>
<dbReference type="CDD" id="cd07185">
    <property type="entry name" value="OmpA_C-like"/>
    <property type="match status" value="1"/>
</dbReference>
<feature type="compositionally biased region" description="Low complexity" evidence="2">
    <location>
        <begin position="129"/>
        <end position="148"/>
    </location>
</feature>
<name>A0ABY5MH68_9HYPH</name>
<keyword evidence="3" id="KW-0732">Signal</keyword>
<proteinExistence type="predicted"/>
<organism evidence="6 7">
    <name type="scientific">Nitratireductor thuwali</name>
    <dbReference type="NCBI Taxonomy" id="2267699"/>
    <lineage>
        <taxon>Bacteria</taxon>
        <taxon>Pseudomonadati</taxon>
        <taxon>Pseudomonadota</taxon>
        <taxon>Alphaproteobacteria</taxon>
        <taxon>Hyphomicrobiales</taxon>
        <taxon>Phyllobacteriaceae</taxon>
        <taxon>Nitratireductor</taxon>
    </lineage>
</organism>
<dbReference type="PROSITE" id="PS51123">
    <property type="entry name" value="OMPA_2"/>
    <property type="match status" value="1"/>
</dbReference>
<dbReference type="Pfam" id="PF00691">
    <property type="entry name" value="OmpA"/>
    <property type="match status" value="1"/>
</dbReference>
<feature type="domain" description="OmpA-like" evidence="5">
    <location>
        <begin position="535"/>
        <end position="660"/>
    </location>
</feature>
<feature type="compositionally biased region" description="Acidic residues" evidence="2">
    <location>
        <begin position="89"/>
        <end position="112"/>
    </location>
</feature>
<dbReference type="InterPro" id="IPR000198">
    <property type="entry name" value="RhoGAP_dom"/>
</dbReference>
<feature type="compositionally biased region" description="Acidic residues" evidence="2">
    <location>
        <begin position="251"/>
        <end position="273"/>
    </location>
</feature>
<feature type="compositionally biased region" description="Low complexity" evidence="2">
    <location>
        <begin position="54"/>
        <end position="63"/>
    </location>
</feature>
<feature type="domain" description="Rho-GAP" evidence="4">
    <location>
        <begin position="489"/>
        <end position="663"/>
    </location>
</feature>
<evidence type="ECO:0000256" key="1">
    <source>
        <dbReference type="PROSITE-ProRule" id="PRU00473"/>
    </source>
</evidence>
<dbReference type="Gene3D" id="3.30.1330.60">
    <property type="entry name" value="OmpA-like domain"/>
    <property type="match status" value="1"/>
</dbReference>
<dbReference type="PANTHER" id="PTHR30329">
    <property type="entry name" value="STATOR ELEMENT OF FLAGELLAR MOTOR COMPLEX"/>
    <property type="match status" value="1"/>
</dbReference>
<dbReference type="SUPFAM" id="SSF103088">
    <property type="entry name" value="OmpA-like"/>
    <property type="match status" value="1"/>
</dbReference>
<dbReference type="Proteomes" id="UP001342418">
    <property type="component" value="Chromosome"/>
</dbReference>
<protein>
    <submittedName>
        <fullName evidence="6">Outer membrane porin F</fullName>
    </submittedName>
</protein>
<evidence type="ECO:0000259" key="5">
    <source>
        <dbReference type="PROSITE" id="PS51123"/>
    </source>
</evidence>
<feature type="compositionally biased region" description="Low complexity" evidence="2">
    <location>
        <begin position="168"/>
        <end position="185"/>
    </location>
</feature>
<dbReference type="InterPro" id="IPR050330">
    <property type="entry name" value="Bact_OuterMem_StrucFunc"/>
</dbReference>
<feature type="signal peptide" evidence="3">
    <location>
        <begin position="1"/>
        <end position="23"/>
    </location>
</feature>
<keyword evidence="1" id="KW-0472">Membrane</keyword>
<dbReference type="EMBL" id="CP030941">
    <property type="protein sequence ID" value="UUP16229.1"/>
    <property type="molecule type" value="Genomic_DNA"/>
</dbReference>
<dbReference type="PROSITE" id="PS00430">
    <property type="entry name" value="TONB_DEPENDENT_REC_1"/>
    <property type="match status" value="1"/>
</dbReference>
<evidence type="ECO:0000256" key="2">
    <source>
        <dbReference type="SAM" id="MobiDB-lite"/>
    </source>
</evidence>
<evidence type="ECO:0000313" key="6">
    <source>
        <dbReference type="EMBL" id="UUP16229.1"/>
    </source>
</evidence>
<feature type="compositionally biased region" description="Acidic residues" evidence="2">
    <location>
        <begin position="149"/>
        <end position="167"/>
    </location>
</feature>
<feature type="chain" id="PRO_5046840265" evidence="3">
    <location>
        <begin position="24"/>
        <end position="663"/>
    </location>
</feature>
<sequence length="663" mass="72028">MTKSKLFMAGTALSLLMAGQVAAEERTEGSPWATRDSVVVLAQAEEPAGEGEECPPGTAPTEPDGICAPVVEEEAEEPAAEPTPTEEPPPVEEEAPAETEEAPAAESGEEAPADAPVESDPAPAEEEAAPPAGAETDQPVETMEAPAEAVEEPAVEGGEEAPADEPMESPAAEEAVPTEETVIEPAGEAEQTTPDEGEAVEECPPGTVRAPDGGECVAAEQAAEEETGADAPADAAAEDEPIDGGTAVEPGETDAEADADADAEASVEADAAEGQEAPSEDAAPVPDSQKDQAEPNATVEGEGHEPPVEGGQEEQAAEEAPAPESDGEAQADLVDPETLRTEIRQMVEEEGERIELGQTPEDTRVRRQAFLGHVPEGAQVIEEYNDNRKIIQYNNNIYIESPDYDRLVRRDDLVYYDDLRNGRVREVIERPDGTRIITIRNSYGDVLRRVRVTPDGREHVLVYVPEDRFDRVARYEDPAIELGPFRLTIPLSEYVLEAQRVENPDRYYEFLDQPPVEQVQRLYSLEEVKRSPRVRDMVRRIDLDTIEFEFGSARIEESEIRDIEALATAMERLLDENPAETFLIEGHTDAVGSETANLALSDRRAEAVARALTDVFGLPPENLVTQGYGEQYLKIDTQEPERENRRVAVRRITPLVSPVAERR</sequence>
<evidence type="ECO:0000313" key="7">
    <source>
        <dbReference type="Proteomes" id="UP001342418"/>
    </source>
</evidence>
<dbReference type="InterPro" id="IPR036737">
    <property type="entry name" value="OmpA-like_sf"/>
</dbReference>
<evidence type="ECO:0000256" key="3">
    <source>
        <dbReference type="SAM" id="SignalP"/>
    </source>
</evidence>
<dbReference type="InterPro" id="IPR006665">
    <property type="entry name" value="OmpA-like"/>
</dbReference>
<gene>
    <name evidence="6" type="primary">oprF_1</name>
    <name evidence="6" type="ORF">NTH_00673</name>
</gene>
<keyword evidence="7" id="KW-1185">Reference proteome</keyword>
<dbReference type="PANTHER" id="PTHR30329:SF21">
    <property type="entry name" value="LIPOPROTEIN YIAD-RELATED"/>
    <property type="match status" value="1"/>
</dbReference>
<feature type="compositionally biased region" description="Low complexity" evidence="2">
    <location>
        <begin position="113"/>
        <end position="122"/>
    </location>
</feature>
<feature type="region of interest" description="Disordered" evidence="2">
    <location>
        <begin position="20"/>
        <end position="337"/>
    </location>
</feature>
<accession>A0ABY5MH68</accession>
<reference evidence="6 7" key="1">
    <citation type="submission" date="2018-07" db="EMBL/GenBank/DDBJ databases">
        <title>Genome sequence of Nitratireductor thuwali#1536.</title>
        <authorList>
            <person name="Michoud G."/>
            <person name="Merlino G."/>
            <person name="Sefrji F.O."/>
            <person name="Daffonchio D."/>
        </authorList>
    </citation>
    <scope>NUCLEOTIDE SEQUENCE [LARGE SCALE GENOMIC DNA]</scope>
    <source>
        <strain evidence="7">Nit1536</strain>
    </source>
</reference>